<sequence length="93" mass="10484">MIWSAIAYNTRSPLVLIRCTMTSQLYVHDILLPHVIPLMQWLSLAIFQQDNDRPHKTVSALLLSFLGLPNPQICLQWSISGIILDGDLGTTRV</sequence>
<organism evidence="1 2">
    <name type="scientific">Trichonephila clavipes</name>
    <name type="common">Golden silk orbweaver</name>
    <name type="synonym">Nephila clavipes</name>
    <dbReference type="NCBI Taxonomy" id="2585209"/>
    <lineage>
        <taxon>Eukaryota</taxon>
        <taxon>Metazoa</taxon>
        <taxon>Ecdysozoa</taxon>
        <taxon>Arthropoda</taxon>
        <taxon>Chelicerata</taxon>
        <taxon>Arachnida</taxon>
        <taxon>Araneae</taxon>
        <taxon>Araneomorphae</taxon>
        <taxon>Entelegynae</taxon>
        <taxon>Araneoidea</taxon>
        <taxon>Nephilidae</taxon>
        <taxon>Trichonephila</taxon>
    </lineage>
</organism>
<dbReference type="Gene3D" id="3.30.420.10">
    <property type="entry name" value="Ribonuclease H-like superfamily/Ribonuclease H"/>
    <property type="match status" value="1"/>
</dbReference>
<accession>A0A8X6VJN9</accession>
<dbReference type="InterPro" id="IPR036397">
    <property type="entry name" value="RNaseH_sf"/>
</dbReference>
<proteinExistence type="predicted"/>
<evidence type="ECO:0000313" key="2">
    <source>
        <dbReference type="Proteomes" id="UP000887159"/>
    </source>
</evidence>
<dbReference type="AlphaFoldDB" id="A0A8X6VJN9"/>
<gene>
    <name evidence="1" type="primary">NCL1_16801</name>
    <name evidence="1" type="ORF">TNCV_1358691</name>
</gene>
<evidence type="ECO:0000313" key="1">
    <source>
        <dbReference type="EMBL" id="GFY08465.1"/>
    </source>
</evidence>
<dbReference type="Proteomes" id="UP000887159">
    <property type="component" value="Unassembled WGS sequence"/>
</dbReference>
<dbReference type="GO" id="GO:0003676">
    <property type="term" value="F:nucleic acid binding"/>
    <property type="evidence" value="ECO:0007669"/>
    <property type="project" value="InterPro"/>
</dbReference>
<reference evidence="1" key="1">
    <citation type="submission" date="2020-08" db="EMBL/GenBank/DDBJ databases">
        <title>Multicomponent nature underlies the extraordinary mechanical properties of spider dragline silk.</title>
        <authorList>
            <person name="Kono N."/>
            <person name="Nakamura H."/>
            <person name="Mori M."/>
            <person name="Yoshida Y."/>
            <person name="Ohtoshi R."/>
            <person name="Malay A.D."/>
            <person name="Moran D.A.P."/>
            <person name="Tomita M."/>
            <person name="Numata K."/>
            <person name="Arakawa K."/>
        </authorList>
    </citation>
    <scope>NUCLEOTIDE SEQUENCE</scope>
</reference>
<protein>
    <submittedName>
        <fullName evidence="1">Uncharacterized protein</fullName>
    </submittedName>
</protein>
<dbReference type="EMBL" id="BMAU01021280">
    <property type="protein sequence ID" value="GFY08465.1"/>
    <property type="molecule type" value="Genomic_DNA"/>
</dbReference>
<keyword evidence="2" id="KW-1185">Reference proteome</keyword>
<comment type="caution">
    <text evidence="1">The sequence shown here is derived from an EMBL/GenBank/DDBJ whole genome shotgun (WGS) entry which is preliminary data.</text>
</comment>
<name>A0A8X6VJN9_TRICX</name>